<dbReference type="Proteomes" id="UP000237000">
    <property type="component" value="Unassembled WGS sequence"/>
</dbReference>
<dbReference type="EMBL" id="JXTC01000173">
    <property type="protein sequence ID" value="PON83755.1"/>
    <property type="molecule type" value="Genomic_DNA"/>
</dbReference>
<keyword evidence="2" id="KW-1185">Reference proteome</keyword>
<reference evidence="2" key="1">
    <citation type="submission" date="2016-06" db="EMBL/GenBank/DDBJ databases">
        <title>Parallel loss of symbiosis genes in relatives of nitrogen-fixing non-legume Parasponia.</title>
        <authorList>
            <person name="Van Velzen R."/>
            <person name="Holmer R."/>
            <person name="Bu F."/>
            <person name="Rutten L."/>
            <person name="Van Zeijl A."/>
            <person name="Liu W."/>
            <person name="Santuari L."/>
            <person name="Cao Q."/>
            <person name="Sharma T."/>
            <person name="Shen D."/>
            <person name="Roswanjaya Y."/>
            <person name="Wardhani T."/>
            <person name="Kalhor M.S."/>
            <person name="Jansen J."/>
            <person name="Van den Hoogen J."/>
            <person name="Gungor B."/>
            <person name="Hartog M."/>
            <person name="Hontelez J."/>
            <person name="Verver J."/>
            <person name="Yang W.-C."/>
            <person name="Schijlen E."/>
            <person name="Repin R."/>
            <person name="Schilthuizen M."/>
            <person name="Schranz E."/>
            <person name="Heidstra R."/>
            <person name="Miyata K."/>
            <person name="Fedorova E."/>
            <person name="Kohlen W."/>
            <person name="Bisseling T."/>
            <person name="Smit S."/>
            <person name="Geurts R."/>
        </authorList>
    </citation>
    <scope>NUCLEOTIDE SEQUENCE [LARGE SCALE GENOMIC DNA]</scope>
    <source>
        <strain evidence="2">cv. RG33-2</strain>
    </source>
</reference>
<dbReference type="AlphaFoldDB" id="A0A2P5EDY5"/>
<name>A0A2P5EDY5_TREOI</name>
<gene>
    <name evidence="1" type="ORF">TorRG33x02_204220</name>
</gene>
<evidence type="ECO:0000313" key="2">
    <source>
        <dbReference type="Proteomes" id="UP000237000"/>
    </source>
</evidence>
<proteinExistence type="predicted"/>
<dbReference type="OrthoDB" id="10341057at2759"/>
<organism evidence="1 2">
    <name type="scientific">Trema orientale</name>
    <name type="common">Charcoal tree</name>
    <name type="synonym">Celtis orientalis</name>
    <dbReference type="NCBI Taxonomy" id="63057"/>
    <lineage>
        <taxon>Eukaryota</taxon>
        <taxon>Viridiplantae</taxon>
        <taxon>Streptophyta</taxon>
        <taxon>Embryophyta</taxon>
        <taxon>Tracheophyta</taxon>
        <taxon>Spermatophyta</taxon>
        <taxon>Magnoliopsida</taxon>
        <taxon>eudicotyledons</taxon>
        <taxon>Gunneridae</taxon>
        <taxon>Pentapetalae</taxon>
        <taxon>rosids</taxon>
        <taxon>fabids</taxon>
        <taxon>Rosales</taxon>
        <taxon>Cannabaceae</taxon>
        <taxon>Trema</taxon>
    </lineage>
</organism>
<sequence length="37" mass="4030">MFMAIAYITTMPNQIGLVPCKSPSFSDTWLASAMAFS</sequence>
<comment type="caution">
    <text evidence="1">The sequence shown here is derived from an EMBL/GenBank/DDBJ whole genome shotgun (WGS) entry which is preliminary data.</text>
</comment>
<dbReference type="InParanoid" id="A0A2P5EDY5"/>
<protein>
    <submittedName>
        <fullName evidence="1">Uncharacterized protein</fullName>
    </submittedName>
</protein>
<evidence type="ECO:0000313" key="1">
    <source>
        <dbReference type="EMBL" id="PON83755.1"/>
    </source>
</evidence>
<accession>A0A2P5EDY5</accession>